<dbReference type="PROSITE" id="PS01359">
    <property type="entry name" value="ZF_PHD_1"/>
    <property type="match status" value="1"/>
</dbReference>
<evidence type="ECO:0000313" key="6">
    <source>
        <dbReference type="EMBL" id="KAF2209456.1"/>
    </source>
</evidence>
<accession>A0A6A6F6N7</accession>
<dbReference type="InterPro" id="IPR011011">
    <property type="entry name" value="Znf_FYVE_PHD"/>
</dbReference>
<evidence type="ECO:0000256" key="3">
    <source>
        <dbReference type="ARBA" id="ARBA00022833"/>
    </source>
</evidence>
<dbReference type="GO" id="GO:0008270">
    <property type="term" value="F:zinc ion binding"/>
    <property type="evidence" value="ECO:0007669"/>
    <property type="project" value="UniProtKB-KW"/>
</dbReference>
<dbReference type="Gene3D" id="3.30.40.10">
    <property type="entry name" value="Zinc/RING finger domain, C3HC4 (zinc finger)"/>
    <property type="match status" value="1"/>
</dbReference>
<dbReference type="OrthoDB" id="3649705at2759"/>
<dbReference type="SMART" id="SM00249">
    <property type="entry name" value="PHD"/>
    <property type="match status" value="1"/>
</dbReference>
<gene>
    <name evidence="6" type="ORF">CERZMDRAFT_100250</name>
</gene>
<organism evidence="6 7">
    <name type="scientific">Cercospora zeae-maydis SCOH1-5</name>
    <dbReference type="NCBI Taxonomy" id="717836"/>
    <lineage>
        <taxon>Eukaryota</taxon>
        <taxon>Fungi</taxon>
        <taxon>Dikarya</taxon>
        <taxon>Ascomycota</taxon>
        <taxon>Pezizomycotina</taxon>
        <taxon>Dothideomycetes</taxon>
        <taxon>Dothideomycetidae</taxon>
        <taxon>Mycosphaerellales</taxon>
        <taxon>Mycosphaerellaceae</taxon>
        <taxon>Cercospora</taxon>
    </lineage>
</organism>
<dbReference type="SUPFAM" id="SSF57903">
    <property type="entry name" value="FYVE/PHD zinc finger"/>
    <property type="match status" value="1"/>
</dbReference>
<dbReference type="AlphaFoldDB" id="A0A6A6F6N7"/>
<name>A0A6A6F6N7_9PEZI</name>
<protein>
    <recommendedName>
        <fullName evidence="5">Zinc finger PHD-type domain-containing protein</fullName>
    </recommendedName>
</protein>
<dbReference type="EMBL" id="ML992686">
    <property type="protein sequence ID" value="KAF2209456.1"/>
    <property type="molecule type" value="Genomic_DNA"/>
</dbReference>
<evidence type="ECO:0000256" key="4">
    <source>
        <dbReference type="SAM" id="MobiDB-lite"/>
    </source>
</evidence>
<keyword evidence="3" id="KW-0862">Zinc</keyword>
<feature type="region of interest" description="Disordered" evidence="4">
    <location>
        <begin position="1"/>
        <end position="75"/>
    </location>
</feature>
<evidence type="ECO:0000256" key="2">
    <source>
        <dbReference type="ARBA" id="ARBA00022771"/>
    </source>
</evidence>
<keyword evidence="1" id="KW-0479">Metal-binding</keyword>
<evidence type="ECO:0000256" key="1">
    <source>
        <dbReference type="ARBA" id="ARBA00022723"/>
    </source>
</evidence>
<reference evidence="6" key="1">
    <citation type="journal article" date="2020" name="Stud. Mycol.">
        <title>101 Dothideomycetes genomes: a test case for predicting lifestyles and emergence of pathogens.</title>
        <authorList>
            <person name="Haridas S."/>
            <person name="Albert R."/>
            <person name="Binder M."/>
            <person name="Bloem J."/>
            <person name="Labutti K."/>
            <person name="Salamov A."/>
            <person name="Andreopoulos B."/>
            <person name="Baker S."/>
            <person name="Barry K."/>
            <person name="Bills G."/>
            <person name="Bluhm B."/>
            <person name="Cannon C."/>
            <person name="Castanera R."/>
            <person name="Culley D."/>
            <person name="Daum C."/>
            <person name="Ezra D."/>
            <person name="Gonzalez J."/>
            <person name="Henrissat B."/>
            <person name="Kuo A."/>
            <person name="Liang C."/>
            <person name="Lipzen A."/>
            <person name="Lutzoni F."/>
            <person name="Magnuson J."/>
            <person name="Mondo S."/>
            <person name="Nolan M."/>
            <person name="Ohm R."/>
            <person name="Pangilinan J."/>
            <person name="Park H.-J."/>
            <person name="Ramirez L."/>
            <person name="Alfaro M."/>
            <person name="Sun H."/>
            <person name="Tritt A."/>
            <person name="Yoshinaga Y."/>
            <person name="Zwiers L.-H."/>
            <person name="Turgeon B."/>
            <person name="Goodwin S."/>
            <person name="Spatafora J."/>
            <person name="Crous P."/>
            <person name="Grigoriev I."/>
        </authorList>
    </citation>
    <scope>NUCLEOTIDE SEQUENCE</scope>
    <source>
        <strain evidence="6">SCOH1-5</strain>
    </source>
</reference>
<keyword evidence="7" id="KW-1185">Reference proteome</keyword>
<sequence length="223" mass="25314">MSLLPPERNTTTLKGRRSRRVAASASTLTYNDSMSPHHGSTPASDLIQRSNRLQTELRASDSKGQDDSLRGAADLDRTDEEGLRFAGHRGHAFFERLDHDASGRMMSICVCKSEVSSESGDLGAEYLIRCSVRDCNPGWFHHGCVGLPEHPPMHLGWMCPDCVLSQRMTGTMKGLWDLKKGDDVTRARQWLKEMKLEKVRLDAREKGHRLARDRFWRELHEED</sequence>
<dbReference type="InterPro" id="IPR001965">
    <property type="entry name" value="Znf_PHD"/>
</dbReference>
<feature type="compositionally biased region" description="Basic and acidic residues" evidence="4">
    <location>
        <begin position="58"/>
        <end position="75"/>
    </location>
</feature>
<feature type="domain" description="Zinc finger PHD-type" evidence="5">
    <location>
        <begin position="108"/>
        <end position="163"/>
    </location>
</feature>
<keyword evidence="2" id="KW-0863">Zinc-finger</keyword>
<evidence type="ECO:0000313" key="7">
    <source>
        <dbReference type="Proteomes" id="UP000799539"/>
    </source>
</evidence>
<dbReference type="Proteomes" id="UP000799539">
    <property type="component" value="Unassembled WGS sequence"/>
</dbReference>
<dbReference type="InterPro" id="IPR013083">
    <property type="entry name" value="Znf_RING/FYVE/PHD"/>
</dbReference>
<dbReference type="InterPro" id="IPR019786">
    <property type="entry name" value="Zinc_finger_PHD-type_CS"/>
</dbReference>
<evidence type="ECO:0000259" key="5">
    <source>
        <dbReference type="SMART" id="SM00249"/>
    </source>
</evidence>
<feature type="compositionally biased region" description="Polar residues" evidence="4">
    <location>
        <begin position="41"/>
        <end position="54"/>
    </location>
</feature>
<proteinExistence type="predicted"/>